<dbReference type="PROSITE" id="PS51186">
    <property type="entry name" value="GNAT"/>
    <property type="match status" value="1"/>
</dbReference>
<evidence type="ECO:0000313" key="2">
    <source>
        <dbReference type="EMBL" id="OOP67013.1"/>
    </source>
</evidence>
<reference evidence="2 3" key="1">
    <citation type="submission" date="2017-01" db="EMBL/GenBank/DDBJ databases">
        <title>Draft genome sequence of Bacillus oleronius.</title>
        <authorList>
            <person name="Allam M."/>
        </authorList>
    </citation>
    <scope>NUCLEOTIDE SEQUENCE [LARGE SCALE GENOMIC DNA]</scope>
    <source>
        <strain evidence="2 3">DSM 9356</strain>
    </source>
</reference>
<sequence>MDKNENLLETIDILYKQVWNHSIKERLIKHSNYKWFRVYVINSVEGDIIGFSYGYTSSSGQYYHDLISNELSQIEYDRWLVDCFEFVELAVHPLHRNQGYGKLLINELLREVKNKTVVLTTQSNNEIARNLYQDLGWGVIKESFRPENNDHTYSILGKVLI</sequence>
<proteinExistence type="predicted"/>
<comment type="caution">
    <text evidence="2">The sequence shown here is derived from an EMBL/GenBank/DDBJ whole genome shotgun (WGS) entry which is preliminary data.</text>
</comment>
<gene>
    <name evidence="2" type="ORF">BWZ43_17975</name>
</gene>
<dbReference type="EMBL" id="MTLA01000241">
    <property type="protein sequence ID" value="OOP67013.1"/>
    <property type="molecule type" value="Genomic_DNA"/>
</dbReference>
<keyword evidence="2" id="KW-0808">Transferase</keyword>
<keyword evidence="3" id="KW-1185">Reference proteome</keyword>
<dbReference type="AlphaFoldDB" id="A0A8E2LD94"/>
<evidence type="ECO:0000313" key="3">
    <source>
        <dbReference type="Proteomes" id="UP000189761"/>
    </source>
</evidence>
<dbReference type="CDD" id="cd04301">
    <property type="entry name" value="NAT_SF"/>
    <property type="match status" value="1"/>
</dbReference>
<protein>
    <submittedName>
        <fullName evidence="2">GNAT family N-acetyltransferase</fullName>
    </submittedName>
</protein>
<organism evidence="2 3">
    <name type="scientific">Heyndrickxia oleronia</name>
    <dbReference type="NCBI Taxonomy" id="38875"/>
    <lineage>
        <taxon>Bacteria</taxon>
        <taxon>Bacillati</taxon>
        <taxon>Bacillota</taxon>
        <taxon>Bacilli</taxon>
        <taxon>Bacillales</taxon>
        <taxon>Bacillaceae</taxon>
        <taxon>Heyndrickxia</taxon>
    </lineage>
</organism>
<accession>A0A8E2LD94</accession>
<name>A0A8E2LD94_9BACI</name>
<dbReference type="GO" id="GO:0016747">
    <property type="term" value="F:acyltransferase activity, transferring groups other than amino-acyl groups"/>
    <property type="evidence" value="ECO:0007669"/>
    <property type="project" value="InterPro"/>
</dbReference>
<feature type="domain" description="N-acetyltransferase" evidence="1">
    <location>
        <begin position="1"/>
        <end position="161"/>
    </location>
</feature>
<dbReference type="Pfam" id="PF00583">
    <property type="entry name" value="Acetyltransf_1"/>
    <property type="match status" value="1"/>
</dbReference>
<dbReference type="InterPro" id="IPR016181">
    <property type="entry name" value="Acyl_CoA_acyltransferase"/>
</dbReference>
<dbReference type="Proteomes" id="UP000189761">
    <property type="component" value="Unassembled WGS sequence"/>
</dbReference>
<dbReference type="Gene3D" id="3.40.630.30">
    <property type="match status" value="1"/>
</dbReference>
<dbReference type="SUPFAM" id="SSF55729">
    <property type="entry name" value="Acyl-CoA N-acyltransferases (Nat)"/>
    <property type="match status" value="1"/>
</dbReference>
<dbReference type="InterPro" id="IPR000182">
    <property type="entry name" value="GNAT_dom"/>
</dbReference>
<evidence type="ECO:0000259" key="1">
    <source>
        <dbReference type="PROSITE" id="PS51186"/>
    </source>
</evidence>